<dbReference type="KEGG" id="sba:Sulba_2264"/>
<dbReference type="GO" id="GO:0009409">
    <property type="term" value="P:response to cold"/>
    <property type="evidence" value="ECO:0007669"/>
    <property type="project" value="TreeGrafter"/>
</dbReference>
<dbReference type="EMBL" id="CP003333">
    <property type="protein sequence ID" value="AFL69539.1"/>
    <property type="molecule type" value="Genomic_DNA"/>
</dbReference>
<dbReference type="Pfam" id="PF00271">
    <property type="entry name" value="Helicase_C"/>
    <property type="match status" value="1"/>
</dbReference>
<evidence type="ECO:0000256" key="7">
    <source>
        <dbReference type="RuleBase" id="RU000492"/>
    </source>
</evidence>
<dbReference type="PROSITE" id="PS00039">
    <property type="entry name" value="DEAD_ATP_HELICASE"/>
    <property type="match status" value="1"/>
</dbReference>
<keyword evidence="3 7" id="KW-0378">Hydrolase</keyword>
<keyword evidence="13" id="KW-1185">Reference proteome</keyword>
<evidence type="ECO:0000256" key="3">
    <source>
        <dbReference type="ARBA" id="ARBA00022801"/>
    </source>
</evidence>
<dbReference type="GO" id="GO:0005524">
    <property type="term" value="F:ATP binding"/>
    <property type="evidence" value="ECO:0007669"/>
    <property type="project" value="UniProtKB-KW"/>
</dbReference>
<reference evidence="12 13" key="1">
    <citation type="submission" date="2012-06" db="EMBL/GenBank/DDBJ databases">
        <title>Complete sequence of Sulfurospirillum barnesii SES-3.</title>
        <authorList>
            <consortium name="US DOE Joint Genome Institute"/>
            <person name="Lucas S."/>
            <person name="Han J."/>
            <person name="Lapidus A."/>
            <person name="Cheng J.-F."/>
            <person name="Goodwin L."/>
            <person name="Pitluck S."/>
            <person name="Peters L."/>
            <person name="Ovchinnikova G."/>
            <person name="Lu M."/>
            <person name="Detter J.C."/>
            <person name="Han C."/>
            <person name="Tapia R."/>
            <person name="Land M."/>
            <person name="Hauser L."/>
            <person name="Kyrpides N."/>
            <person name="Ivanova N."/>
            <person name="Pagani I."/>
            <person name="Stolz J."/>
            <person name="Arkin A."/>
            <person name="Dehal P."/>
            <person name="Oremland R."/>
            <person name="Saltikov C."/>
            <person name="Basu P."/>
            <person name="Hollibaugh J."/>
            <person name="Newman D."/>
            <person name="Stolyar S."/>
            <person name="Hazen T."/>
            <person name="Woyke T."/>
        </authorList>
    </citation>
    <scope>NUCLEOTIDE SEQUENCE [LARGE SCALE GENOMIC DNA]</scope>
    <source>
        <strain evidence="13">ATCC 700032 / DSM 10660 / SES-3</strain>
    </source>
</reference>
<dbReference type="InterPro" id="IPR050547">
    <property type="entry name" value="DEAD_box_RNA_helicases"/>
</dbReference>
<dbReference type="Pfam" id="PF00270">
    <property type="entry name" value="DEAD"/>
    <property type="match status" value="1"/>
</dbReference>
<dbReference type="EC" id="3.6.4.13" evidence="1"/>
<evidence type="ECO:0000256" key="1">
    <source>
        <dbReference type="ARBA" id="ARBA00012552"/>
    </source>
</evidence>
<dbReference type="InterPro" id="IPR001650">
    <property type="entry name" value="Helicase_C-like"/>
</dbReference>
<dbReference type="CDD" id="cd00268">
    <property type="entry name" value="DEADc"/>
    <property type="match status" value="1"/>
</dbReference>
<dbReference type="Proteomes" id="UP000006176">
    <property type="component" value="Chromosome"/>
</dbReference>
<dbReference type="OrthoDB" id="9805696at2"/>
<feature type="compositionally biased region" description="Basic and acidic residues" evidence="8">
    <location>
        <begin position="550"/>
        <end position="577"/>
    </location>
</feature>
<dbReference type="GO" id="GO:0005840">
    <property type="term" value="C:ribosome"/>
    <property type="evidence" value="ECO:0007669"/>
    <property type="project" value="TreeGrafter"/>
</dbReference>
<feature type="domain" description="Helicase ATP-binding" evidence="9">
    <location>
        <begin position="39"/>
        <end position="209"/>
    </location>
</feature>
<keyword evidence="5 7" id="KW-0067">ATP-binding</keyword>
<dbReference type="InterPro" id="IPR000629">
    <property type="entry name" value="RNA-helicase_DEAD-box_CS"/>
</dbReference>
<sequence length="590" mass="64296">MENNTSTPTFESFGLHQDILKAVTEAGFTEPSPVQAESIPLVLAGHDIVAQAQTGTGKTAAFGLPTMSMIDAHQNKVQLLVITPTRELATQVSDELYSLGRFCGIKTVTIYGGSSYSRQIGLIEKGASVIVATPGRMLDLLKNGRLPGFSPKMVVLDEADEMLDMGFLEDIEEIFTYLPKERQTLLFSATMPDPIKRLASKILNDPKFVSVTPKDHTTNDDIEQLYYVINEYERDDAMIRLLDALEPEKSIVFCRTKKEVDRLSTQLMAVGYAAKGLHGDMEQNQRESVIKAFRSSQIEILVATDVAARGLNVADISHVFNYHMPFDPESYVHRIGRTGRAGKKGTAITLVTPIEFHSMQRIGKKVGSKIEHRIVPSLRDVKENKLVKIADDIKNADIHESAVKLLALLEEEMDMSQIALKLLSNLLKENSPVGPDKIGLDKKTLENVVKNIEERENSRGGRGGYRGNSGGRSSGGYRGNSSGSRDGGSYRGTSSGSRDGGGYKGSNPRDAGSRDSRPPRSDSAPRGESRNPFAKEGSSTGSRDGGGYKGTRDSGDSRPPRAPRADRPSAPRSDAGRAPKAAPRNAYKKD</sequence>
<evidence type="ECO:0000313" key="13">
    <source>
        <dbReference type="Proteomes" id="UP000006176"/>
    </source>
</evidence>
<feature type="domain" description="Helicase C-terminal" evidence="10">
    <location>
        <begin position="221"/>
        <end position="382"/>
    </location>
</feature>
<feature type="compositionally biased region" description="Basic and acidic residues" evidence="8">
    <location>
        <begin position="511"/>
        <end position="529"/>
    </location>
</feature>
<dbReference type="PROSITE" id="PS51192">
    <property type="entry name" value="HELICASE_ATP_BIND_1"/>
    <property type="match status" value="1"/>
</dbReference>
<dbReference type="AlphaFoldDB" id="I3Y015"/>
<dbReference type="SUPFAM" id="SSF52540">
    <property type="entry name" value="P-loop containing nucleoside triphosphate hydrolases"/>
    <property type="match status" value="1"/>
</dbReference>
<dbReference type="PROSITE" id="PS51195">
    <property type="entry name" value="Q_MOTIF"/>
    <property type="match status" value="1"/>
</dbReference>
<dbReference type="GO" id="GO:0016787">
    <property type="term" value="F:hydrolase activity"/>
    <property type="evidence" value="ECO:0007669"/>
    <property type="project" value="UniProtKB-KW"/>
</dbReference>
<dbReference type="SMART" id="SM00490">
    <property type="entry name" value="HELICc"/>
    <property type="match status" value="1"/>
</dbReference>
<dbReference type="eggNOG" id="COG0513">
    <property type="taxonomic scope" value="Bacteria"/>
</dbReference>
<evidence type="ECO:0000256" key="8">
    <source>
        <dbReference type="SAM" id="MobiDB-lite"/>
    </source>
</evidence>
<evidence type="ECO:0000259" key="11">
    <source>
        <dbReference type="PROSITE" id="PS51195"/>
    </source>
</evidence>
<dbReference type="STRING" id="760154.Sulba_2264"/>
<evidence type="ECO:0000256" key="5">
    <source>
        <dbReference type="ARBA" id="ARBA00022840"/>
    </source>
</evidence>
<dbReference type="SMART" id="SM00487">
    <property type="entry name" value="DEXDc"/>
    <property type="match status" value="1"/>
</dbReference>
<proteinExistence type="inferred from homology"/>
<dbReference type="PATRIC" id="fig|760154.4.peg.2267"/>
<evidence type="ECO:0000259" key="9">
    <source>
        <dbReference type="PROSITE" id="PS51192"/>
    </source>
</evidence>
<keyword evidence="4 7" id="KW-0347">Helicase</keyword>
<feature type="compositionally biased region" description="Gly residues" evidence="8">
    <location>
        <begin position="460"/>
        <end position="478"/>
    </location>
</feature>
<dbReference type="GO" id="GO:0033592">
    <property type="term" value="F:RNA strand annealing activity"/>
    <property type="evidence" value="ECO:0007669"/>
    <property type="project" value="TreeGrafter"/>
</dbReference>
<accession>I3Y015</accession>
<dbReference type="PANTHER" id="PTHR47963:SF8">
    <property type="entry name" value="ATP-DEPENDENT RNA HELICASE DEAD"/>
    <property type="match status" value="1"/>
</dbReference>
<evidence type="ECO:0000313" key="12">
    <source>
        <dbReference type="EMBL" id="AFL69539.1"/>
    </source>
</evidence>
<dbReference type="CDD" id="cd18787">
    <property type="entry name" value="SF2_C_DEAD"/>
    <property type="match status" value="1"/>
</dbReference>
<dbReference type="InterPro" id="IPR027417">
    <property type="entry name" value="P-loop_NTPase"/>
</dbReference>
<dbReference type="GO" id="GO:0003724">
    <property type="term" value="F:RNA helicase activity"/>
    <property type="evidence" value="ECO:0007669"/>
    <property type="project" value="UniProtKB-EC"/>
</dbReference>
<gene>
    <name evidence="12" type="ordered locus">Sulba_2264</name>
</gene>
<dbReference type="InterPro" id="IPR014014">
    <property type="entry name" value="RNA_helicase_DEAD_Q_motif"/>
</dbReference>
<dbReference type="HOGENOM" id="CLU_003041_21_4_7"/>
<comment type="similarity">
    <text evidence="7">Belongs to the DEAD box helicase family.</text>
</comment>
<dbReference type="InterPro" id="IPR044742">
    <property type="entry name" value="DEAD/DEAH_RhlB"/>
</dbReference>
<organism evidence="12 13">
    <name type="scientific">Sulfurospirillum barnesii (strain ATCC 700032 / DSM 10660 / SES-3)</name>
    <dbReference type="NCBI Taxonomy" id="760154"/>
    <lineage>
        <taxon>Bacteria</taxon>
        <taxon>Pseudomonadati</taxon>
        <taxon>Campylobacterota</taxon>
        <taxon>Epsilonproteobacteria</taxon>
        <taxon>Campylobacterales</taxon>
        <taxon>Sulfurospirillaceae</taxon>
        <taxon>Sulfurospirillum</taxon>
    </lineage>
</organism>
<dbReference type="Gene3D" id="3.40.50.300">
    <property type="entry name" value="P-loop containing nucleotide triphosphate hydrolases"/>
    <property type="match status" value="2"/>
</dbReference>
<protein>
    <recommendedName>
        <fullName evidence="1">RNA helicase</fullName>
        <ecNumber evidence="1">3.6.4.13</ecNumber>
    </recommendedName>
</protein>
<evidence type="ECO:0000256" key="6">
    <source>
        <dbReference type="PROSITE-ProRule" id="PRU00552"/>
    </source>
</evidence>
<keyword evidence="2 7" id="KW-0547">Nucleotide-binding</keyword>
<dbReference type="RefSeq" id="WP_014770402.1">
    <property type="nucleotide sequence ID" value="NC_018002.1"/>
</dbReference>
<evidence type="ECO:0000259" key="10">
    <source>
        <dbReference type="PROSITE" id="PS51194"/>
    </source>
</evidence>
<dbReference type="InterPro" id="IPR014001">
    <property type="entry name" value="Helicase_ATP-bd"/>
</dbReference>
<name>I3Y015_SULBS</name>
<dbReference type="InterPro" id="IPR011545">
    <property type="entry name" value="DEAD/DEAH_box_helicase_dom"/>
</dbReference>
<feature type="domain" description="DEAD-box RNA helicase Q" evidence="11">
    <location>
        <begin position="8"/>
        <end position="36"/>
    </location>
</feature>
<evidence type="ECO:0000256" key="4">
    <source>
        <dbReference type="ARBA" id="ARBA00022806"/>
    </source>
</evidence>
<dbReference type="GO" id="GO:0005829">
    <property type="term" value="C:cytosol"/>
    <property type="evidence" value="ECO:0007669"/>
    <property type="project" value="TreeGrafter"/>
</dbReference>
<evidence type="ECO:0000256" key="2">
    <source>
        <dbReference type="ARBA" id="ARBA00022741"/>
    </source>
</evidence>
<dbReference type="PROSITE" id="PS51194">
    <property type="entry name" value="HELICASE_CTER"/>
    <property type="match status" value="1"/>
</dbReference>
<feature type="region of interest" description="Disordered" evidence="8">
    <location>
        <begin position="452"/>
        <end position="590"/>
    </location>
</feature>
<feature type="short sequence motif" description="Q motif" evidence="6">
    <location>
        <begin position="8"/>
        <end position="36"/>
    </location>
</feature>
<dbReference type="PANTHER" id="PTHR47963">
    <property type="entry name" value="DEAD-BOX ATP-DEPENDENT RNA HELICASE 47, MITOCHONDRIAL"/>
    <property type="match status" value="1"/>
</dbReference>